<dbReference type="PIRSF" id="PIRSF006060">
    <property type="entry name" value="AA_transporter"/>
    <property type="match status" value="1"/>
</dbReference>
<feature type="transmembrane region" description="Helical" evidence="7">
    <location>
        <begin position="405"/>
        <end position="427"/>
    </location>
</feature>
<dbReference type="Proteomes" id="UP000031186">
    <property type="component" value="Unassembled WGS sequence"/>
</dbReference>
<evidence type="ECO:0000256" key="6">
    <source>
        <dbReference type="SAM" id="MobiDB-lite"/>
    </source>
</evidence>
<reference evidence="8 9" key="1">
    <citation type="journal article" date="2014" name="Proc. Natl. Acad. Sci. U.S.A.">
        <title>Trajectory and genomic determinants of fungal-pathogen speciation and host adaptation.</title>
        <authorList>
            <person name="Hu X."/>
            <person name="Xiao G."/>
            <person name="Zheng P."/>
            <person name="Shang Y."/>
            <person name="Su Y."/>
            <person name="Zhang X."/>
            <person name="Liu X."/>
            <person name="Zhan S."/>
            <person name="St Leger R.J."/>
            <person name="Wang C."/>
        </authorList>
    </citation>
    <scope>NUCLEOTIDE SEQUENCE [LARGE SCALE GENOMIC DNA]</scope>
    <source>
        <strain evidence="8 9">ARSEF 549</strain>
    </source>
</reference>
<feature type="transmembrane region" description="Helical" evidence="7">
    <location>
        <begin position="128"/>
        <end position="152"/>
    </location>
</feature>
<name>A0A0B4F563_METAF</name>
<dbReference type="PANTHER" id="PTHR45649:SF7">
    <property type="entry name" value="CHOLINE TRANSPORT PROTEIN"/>
    <property type="match status" value="1"/>
</dbReference>
<dbReference type="Gene3D" id="1.20.1740.10">
    <property type="entry name" value="Amino acid/polyamine transporter I"/>
    <property type="match status" value="1"/>
</dbReference>
<dbReference type="PANTHER" id="PTHR45649">
    <property type="entry name" value="AMINO-ACID PERMEASE BAT1"/>
    <property type="match status" value="1"/>
</dbReference>
<feature type="transmembrane region" description="Helical" evidence="7">
    <location>
        <begin position="476"/>
        <end position="496"/>
    </location>
</feature>
<feature type="non-terminal residue" evidence="8">
    <location>
        <position position="1"/>
    </location>
</feature>
<dbReference type="Pfam" id="PF13520">
    <property type="entry name" value="AA_permease_2"/>
    <property type="match status" value="1"/>
</dbReference>
<dbReference type="HOGENOM" id="CLU_004495_2_4_1"/>
<evidence type="ECO:0000256" key="2">
    <source>
        <dbReference type="ARBA" id="ARBA00022448"/>
    </source>
</evidence>
<dbReference type="GO" id="GO:0022857">
    <property type="term" value="F:transmembrane transporter activity"/>
    <property type="evidence" value="ECO:0007669"/>
    <property type="project" value="InterPro"/>
</dbReference>
<feature type="transmembrane region" description="Helical" evidence="7">
    <location>
        <begin position="324"/>
        <end position="344"/>
    </location>
</feature>
<evidence type="ECO:0000313" key="8">
    <source>
        <dbReference type="EMBL" id="KID61011.1"/>
    </source>
</evidence>
<feature type="transmembrane region" description="Helical" evidence="7">
    <location>
        <begin position="203"/>
        <end position="221"/>
    </location>
</feature>
<evidence type="ECO:0000256" key="5">
    <source>
        <dbReference type="ARBA" id="ARBA00023136"/>
    </source>
</evidence>
<dbReference type="OrthoDB" id="3257095at2759"/>
<keyword evidence="2" id="KW-0813">Transport</keyword>
<feature type="transmembrane region" description="Helical" evidence="7">
    <location>
        <begin position="439"/>
        <end position="464"/>
    </location>
</feature>
<feature type="transmembrane region" description="Helical" evidence="7">
    <location>
        <begin position="82"/>
        <end position="107"/>
    </location>
</feature>
<feature type="transmembrane region" description="Helical" evidence="7">
    <location>
        <begin position="379"/>
        <end position="398"/>
    </location>
</feature>
<keyword evidence="3 7" id="KW-0812">Transmembrane</keyword>
<keyword evidence="4 7" id="KW-1133">Transmembrane helix</keyword>
<evidence type="ECO:0000256" key="7">
    <source>
        <dbReference type="SAM" id="Phobius"/>
    </source>
</evidence>
<dbReference type="GO" id="GO:0016020">
    <property type="term" value="C:membrane"/>
    <property type="evidence" value="ECO:0007669"/>
    <property type="project" value="UniProtKB-SubCell"/>
</dbReference>
<organism evidence="8 9">
    <name type="scientific">Metarhizium anisopliae (strain ARSEF 549)</name>
    <dbReference type="NCBI Taxonomy" id="3151832"/>
    <lineage>
        <taxon>Eukaryota</taxon>
        <taxon>Fungi</taxon>
        <taxon>Dikarya</taxon>
        <taxon>Ascomycota</taxon>
        <taxon>Pezizomycotina</taxon>
        <taxon>Sordariomycetes</taxon>
        <taxon>Hypocreomycetidae</taxon>
        <taxon>Hypocreales</taxon>
        <taxon>Clavicipitaceae</taxon>
        <taxon>Metarhizium</taxon>
    </lineage>
</organism>
<evidence type="ECO:0000256" key="3">
    <source>
        <dbReference type="ARBA" id="ARBA00022692"/>
    </source>
</evidence>
<dbReference type="AlphaFoldDB" id="A0A0B4F563"/>
<evidence type="ECO:0000313" key="9">
    <source>
        <dbReference type="Proteomes" id="UP000031186"/>
    </source>
</evidence>
<feature type="transmembrane region" description="Helical" evidence="7">
    <location>
        <begin position="172"/>
        <end position="191"/>
    </location>
</feature>
<dbReference type="InterPro" id="IPR002293">
    <property type="entry name" value="AA/rel_permease1"/>
</dbReference>
<gene>
    <name evidence="8" type="ORF">MAN_09295</name>
</gene>
<evidence type="ECO:0000256" key="1">
    <source>
        <dbReference type="ARBA" id="ARBA00004141"/>
    </source>
</evidence>
<feature type="region of interest" description="Disordered" evidence="6">
    <location>
        <begin position="1"/>
        <end position="24"/>
    </location>
</feature>
<accession>A0A0B4F563</accession>
<evidence type="ECO:0000256" key="4">
    <source>
        <dbReference type="ARBA" id="ARBA00022989"/>
    </source>
</evidence>
<feature type="transmembrane region" description="Helical" evidence="7">
    <location>
        <begin position="50"/>
        <end position="70"/>
    </location>
</feature>
<sequence>MTREPSQPPITAKLGTMPPQHAAKPVDEHAARLIPSANVPIQTQKPFTTLSAIGIGYGVTNTAVGIPLILSTAMPMGGSPQVFWGFLAMAAVGLATATTLAELVSAMPHPGGQYIWVNALAPKRCRRGLSYTTAMISWVAAVATGSSGNLSVPLNAFSIVTLLQPDFMYRRWMGFAAFQAINVVTCFGACFEHTLPKLSKAFLLFNVVSVGVIIVALFAMADARTSAEDFFTTVNTSGWPDGVAFIIGLNGANWCFSCLDVATHLAEEIPSPGTNIPKALLWTIFIASTSGLLVVLAVLVNLGPVDVSDYSGIGIFYRITGSKAAAIGLWIPVLILVLASVWSIQTWQSRLAWTISRESGFPLHRHFSKIFPAPFYTPIWSLVGSAVGTALFGCLYLASELAFDSLIATGILLQYISYSIPTVLVLWQGRRNFQHGQFWYPRLGLVANFIMLAWTVVAFIFYCFPANAQVRPSQMNYVSGVLVVIATFIAALWILYARKNYRVMEI</sequence>
<dbReference type="EMBL" id="AZNF01000016">
    <property type="protein sequence ID" value="KID61011.1"/>
    <property type="molecule type" value="Genomic_DNA"/>
</dbReference>
<keyword evidence="5 7" id="KW-0472">Membrane</keyword>
<feature type="transmembrane region" description="Helical" evidence="7">
    <location>
        <begin position="279"/>
        <end position="303"/>
    </location>
</feature>
<comment type="caution">
    <text evidence="8">The sequence shown here is derived from an EMBL/GenBank/DDBJ whole genome shotgun (WGS) entry which is preliminary data.</text>
</comment>
<proteinExistence type="predicted"/>
<dbReference type="VEuPathDB" id="FungiDB:MAN_09295"/>
<comment type="subcellular location">
    <subcellularLocation>
        <location evidence="1">Membrane</location>
        <topology evidence="1">Multi-pass membrane protein</topology>
    </subcellularLocation>
</comment>
<keyword evidence="9" id="KW-1185">Reference proteome</keyword>
<protein>
    <submittedName>
        <fullName evidence="8">Choline transport protein</fullName>
    </submittedName>
</protein>